<proteinExistence type="predicted"/>
<protein>
    <submittedName>
        <fullName evidence="1">Uncharacterized protein</fullName>
    </submittedName>
</protein>
<sequence>MFIKSMPDSPQYKIAWNLHLHELRVHDPRAKINQRFHGDQVEVQRGMQQFRCGQGGKQLLVVGKVQNRRWFGGVMGWVEVLGQE</sequence>
<organism evidence="1">
    <name type="scientific">Rhizophora mucronata</name>
    <name type="common">Asiatic mangrove</name>
    <dbReference type="NCBI Taxonomy" id="61149"/>
    <lineage>
        <taxon>Eukaryota</taxon>
        <taxon>Viridiplantae</taxon>
        <taxon>Streptophyta</taxon>
        <taxon>Embryophyta</taxon>
        <taxon>Tracheophyta</taxon>
        <taxon>Spermatophyta</taxon>
        <taxon>Magnoliopsida</taxon>
        <taxon>eudicotyledons</taxon>
        <taxon>Gunneridae</taxon>
        <taxon>Pentapetalae</taxon>
        <taxon>rosids</taxon>
        <taxon>fabids</taxon>
        <taxon>Malpighiales</taxon>
        <taxon>Rhizophoraceae</taxon>
        <taxon>Rhizophora</taxon>
    </lineage>
</organism>
<dbReference type="EMBL" id="GGEC01084526">
    <property type="protein sequence ID" value="MBX65010.1"/>
    <property type="molecule type" value="Transcribed_RNA"/>
</dbReference>
<evidence type="ECO:0000313" key="1">
    <source>
        <dbReference type="EMBL" id="MBX65010.1"/>
    </source>
</evidence>
<accession>A0A2P2QDC8</accession>
<reference evidence="1" key="1">
    <citation type="submission" date="2018-02" db="EMBL/GenBank/DDBJ databases">
        <title>Rhizophora mucronata_Transcriptome.</title>
        <authorList>
            <person name="Meera S.P."/>
            <person name="Sreeshan A."/>
            <person name="Augustine A."/>
        </authorList>
    </citation>
    <scope>NUCLEOTIDE SEQUENCE</scope>
    <source>
        <tissue evidence="1">Leaf</tissue>
    </source>
</reference>
<name>A0A2P2QDC8_RHIMU</name>
<dbReference type="AlphaFoldDB" id="A0A2P2QDC8"/>